<dbReference type="PANTHER" id="PTHR13914:SF29">
    <property type="entry name" value="HYDROXYPROLINE DEHYDROGENASE"/>
    <property type="match status" value="1"/>
</dbReference>
<dbReference type="EMBL" id="IACT01004159">
    <property type="protein sequence ID" value="LAC23362.1"/>
    <property type="molecule type" value="mRNA"/>
</dbReference>
<comment type="catalytic activity">
    <reaction evidence="8">
        <text>L-proline + a quinone = (S)-1-pyrroline-5-carboxylate + a quinol + H(+)</text>
        <dbReference type="Rhea" id="RHEA:23784"/>
        <dbReference type="ChEBI" id="CHEBI:15378"/>
        <dbReference type="ChEBI" id="CHEBI:17388"/>
        <dbReference type="ChEBI" id="CHEBI:24646"/>
        <dbReference type="ChEBI" id="CHEBI:60039"/>
        <dbReference type="ChEBI" id="CHEBI:132124"/>
        <dbReference type="EC" id="1.5.5.2"/>
    </reaction>
</comment>
<dbReference type="GO" id="GO:0005739">
    <property type="term" value="C:mitochondrion"/>
    <property type="evidence" value="ECO:0007669"/>
    <property type="project" value="TreeGrafter"/>
</dbReference>
<dbReference type="SUPFAM" id="SSF51730">
    <property type="entry name" value="FAD-linked oxidoreductase"/>
    <property type="match status" value="1"/>
</dbReference>
<reference evidence="10" key="2">
    <citation type="journal article" date="2018" name="Biosci. Biotechnol. Biochem.">
        <title>Polysaccharide hydrolase of the hadal zone amphipods Hirondellea gigas.</title>
        <authorList>
            <person name="Kobayashi H."/>
            <person name="Nagahama T."/>
            <person name="Arai W."/>
            <person name="Sasagawa Y."/>
            <person name="Umeda M."/>
            <person name="Hayashi T."/>
            <person name="Nikaido I."/>
            <person name="Watanabe H."/>
            <person name="Oguri K."/>
            <person name="Kitazato H."/>
            <person name="Fujioka K."/>
            <person name="Kido Y."/>
            <person name="Takami H."/>
        </authorList>
    </citation>
    <scope>NUCLEOTIDE SEQUENCE</scope>
    <source>
        <tissue evidence="10">Whole body</tissue>
    </source>
</reference>
<evidence type="ECO:0000313" key="11">
    <source>
        <dbReference type="EMBL" id="LAC23362.1"/>
    </source>
</evidence>
<evidence type="ECO:0000256" key="3">
    <source>
        <dbReference type="ARBA" id="ARBA00022630"/>
    </source>
</evidence>
<evidence type="ECO:0000259" key="9">
    <source>
        <dbReference type="Pfam" id="PF01619"/>
    </source>
</evidence>
<name>A0A2P2I5C5_9CRUS</name>
<evidence type="ECO:0000256" key="6">
    <source>
        <dbReference type="ARBA" id="ARBA00023062"/>
    </source>
</evidence>
<keyword evidence="5 8" id="KW-0560">Oxidoreductase</keyword>
<dbReference type="InterPro" id="IPR029041">
    <property type="entry name" value="FAD-linked_oxidoreductase-like"/>
</dbReference>
<dbReference type="GO" id="GO:0071949">
    <property type="term" value="F:FAD binding"/>
    <property type="evidence" value="ECO:0007669"/>
    <property type="project" value="TreeGrafter"/>
</dbReference>
<comment type="similarity">
    <text evidence="2 8">Belongs to the proline oxidase family.</text>
</comment>
<comment type="cofactor">
    <cofactor evidence="1 8">
        <name>FAD</name>
        <dbReference type="ChEBI" id="CHEBI:57692"/>
    </cofactor>
</comment>
<evidence type="ECO:0000256" key="8">
    <source>
        <dbReference type="RuleBase" id="RU364054"/>
    </source>
</evidence>
<keyword evidence="3 8" id="KW-0285">Flavoprotein</keyword>
<dbReference type="InterPro" id="IPR015659">
    <property type="entry name" value="Proline_oxidase"/>
</dbReference>
<dbReference type="InterPro" id="IPR002872">
    <property type="entry name" value="Proline_DH_dom"/>
</dbReference>
<evidence type="ECO:0000256" key="7">
    <source>
        <dbReference type="ARBA" id="ARBA00048242"/>
    </source>
</evidence>
<comment type="function">
    <text evidence="8">Converts proline to delta-1-pyrroline-5-carboxylate.</text>
</comment>
<dbReference type="EMBL" id="IACF01003622">
    <property type="protein sequence ID" value="LAB69233.1"/>
    <property type="molecule type" value="mRNA"/>
</dbReference>
<comment type="catalytic activity">
    <reaction evidence="7">
        <text>trans-4-hydroxy-L-proline + a quinone = (3R,5S)-1-pyrroline-3-hydroxy-5-carboxylate + a quinol + H(+)</text>
        <dbReference type="Rhea" id="RHEA:52512"/>
        <dbReference type="ChEBI" id="CHEBI:15378"/>
        <dbReference type="ChEBI" id="CHEBI:24646"/>
        <dbReference type="ChEBI" id="CHEBI:58375"/>
        <dbReference type="ChEBI" id="CHEBI:62612"/>
        <dbReference type="ChEBI" id="CHEBI:132124"/>
        <dbReference type="EC" id="1.5.5.3"/>
    </reaction>
</comment>
<evidence type="ECO:0000256" key="1">
    <source>
        <dbReference type="ARBA" id="ARBA00001974"/>
    </source>
</evidence>
<feature type="domain" description="Proline dehydrogenase" evidence="9">
    <location>
        <begin position="261"/>
        <end position="521"/>
    </location>
</feature>
<dbReference type="GO" id="GO:0004657">
    <property type="term" value="F:proline dehydrogenase activity"/>
    <property type="evidence" value="ECO:0007669"/>
    <property type="project" value="UniProtKB-EC"/>
</dbReference>
<evidence type="ECO:0000256" key="4">
    <source>
        <dbReference type="ARBA" id="ARBA00022827"/>
    </source>
</evidence>
<proteinExistence type="evidence at transcript level"/>
<dbReference type="Gene3D" id="3.20.20.220">
    <property type="match status" value="1"/>
</dbReference>
<dbReference type="Pfam" id="PF01619">
    <property type="entry name" value="Pro_dh"/>
    <property type="match status" value="1"/>
</dbReference>
<dbReference type="AlphaFoldDB" id="A0A2P2I5C5"/>
<accession>A0A2P2I5C5</accession>
<evidence type="ECO:0000313" key="10">
    <source>
        <dbReference type="EMBL" id="LAB69233.1"/>
    </source>
</evidence>
<reference evidence="11" key="1">
    <citation type="submission" date="2017-11" db="EMBL/GenBank/DDBJ databases">
        <title>The sensing device of the deep-sea amphipod.</title>
        <authorList>
            <person name="Kobayashi H."/>
            <person name="Nagahama T."/>
            <person name="Arai W."/>
            <person name="Sasagawa Y."/>
            <person name="Umeda M."/>
            <person name="Hayashi T."/>
            <person name="Nikaido I."/>
            <person name="Watanabe H."/>
            <person name="Oguri K."/>
            <person name="Kitazato H."/>
            <person name="Fujioka K."/>
            <person name="Kido Y."/>
            <person name="Takami H."/>
        </authorList>
    </citation>
    <scope>NUCLEOTIDE SEQUENCE</scope>
    <source>
        <tissue evidence="11">Whole body</tissue>
    </source>
</reference>
<protein>
    <recommendedName>
        <fullName evidence="8">Proline dehydrogenase</fullName>
        <ecNumber evidence="8">1.5.5.2</ecNumber>
    </recommendedName>
</protein>
<keyword evidence="4 8" id="KW-0274">FAD</keyword>
<dbReference type="GO" id="GO:0010133">
    <property type="term" value="P:L-proline catabolic process to L-glutamate"/>
    <property type="evidence" value="ECO:0007669"/>
    <property type="project" value="TreeGrafter"/>
</dbReference>
<evidence type="ECO:0000256" key="5">
    <source>
        <dbReference type="ARBA" id="ARBA00023002"/>
    </source>
</evidence>
<sequence length="545" mass="60539">MFIIKMHKVLMPMQPLKRINHLWIGSGMLLDFKHNSRFYSSKTATVSSIPDFGDHVEIFRHHSIRELSRAVLVLHLCGVETLVTNSYKLLKVGERILGQRGLAVVTSPLYRQFVAGNSGEELRRACARLEPRAIRLMIAPMLETDVGEKNETQMFSTNLMRMVKFLGMTAADGSIAAAPGSSPPAPAVCQAKVTGHISADIMEKVSKPYSAMDMDERLKAVQWTVDVMTTLDTDMNLKKESHGNDTCDILNPKGSTISEICSSENSPLSGLLMSWKGSECDALAKASPFSDVLNSEEMNEFLCGLRRFSLFGMLAEDLGIAMAVDAEFTYVNPCINLVSVALMVRNNKLKPVIWNTYQGYLTESRQWLEEDAQLAERLGCCFGVKLVRGAYMDHERLLAKQNGQLDPVQPTYDATNRNYDGIAEEQIMAVHKNPDRRLILLASHNEDTVKKALGKLSSLPNLPPTHGHHLCFAQIYGMGDNITMPLASSGALVYKSVPLGTVSEVLPYLARRASENRSVLQGARREKQLLMRALRDRMMMSSRAA</sequence>
<dbReference type="PANTHER" id="PTHR13914">
    <property type="entry name" value="PROLINE OXIDASE"/>
    <property type="match status" value="1"/>
</dbReference>
<keyword evidence="6 8" id="KW-0642">Proline metabolism</keyword>
<organism evidence="10">
    <name type="scientific">Hirondellea gigas</name>
    <dbReference type="NCBI Taxonomy" id="1518452"/>
    <lineage>
        <taxon>Eukaryota</taxon>
        <taxon>Metazoa</taxon>
        <taxon>Ecdysozoa</taxon>
        <taxon>Arthropoda</taxon>
        <taxon>Crustacea</taxon>
        <taxon>Multicrustacea</taxon>
        <taxon>Malacostraca</taxon>
        <taxon>Eumalacostraca</taxon>
        <taxon>Peracarida</taxon>
        <taxon>Amphipoda</taxon>
        <taxon>Amphilochidea</taxon>
        <taxon>Lysianassida</taxon>
        <taxon>Lysianassidira</taxon>
        <taxon>Lysianassoidea</taxon>
        <taxon>Lysianassidae</taxon>
        <taxon>Hirondellea</taxon>
    </lineage>
</organism>
<evidence type="ECO:0000256" key="2">
    <source>
        <dbReference type="ARBA" id="ARBA00005869"/>
    </source>
</evidence>
<dbReference type="EC" id="1.5.5.2" evidence="8"/>